<evidence type="ECO:0000313" key="2">
    <source>
        <dbReference type="EMBL" id="GMR52870.1"/>
    </source>
</evidence>
<reference evidence="3" key="1">
    <citation type="submission" date="2022-10" db="EMBL/GenBank/DDBJ databases">
        <title>Genome assembly of Pristionchus species.</title>
        <authorList>
            <person name="Yoshida K."/>
            <person name="Sommer R.J."/>
        </authorList>
    </citation>
    <scope>NUCLEOTIDE SEQUENCE [LARGE SCALE GENOMIC DNA]</scope>
    <source>
        <strain evidence="3">RS5460</strain>
    </source>
</reference>
<comment type="caution">
    <text evidence="2">The sequence shown here is derived from an EMBL/GenBank/DDBJ whole genome shotgun (WGS) entry which is preliminary data.</text>
</comment>
<keyword evidence="3" id="KW-1185">Reference proteome</keyword>
<feature type="chain" id="PRO_5042924691" description="Secreted protein" evidence="1">
    <location>
        <begin position="19"/>
        <end position="97"/>
    </location>
</feature>
<evidence type="ECO:0000256" key="1">
    <source>
        <dbReference type="SAM" id="SignalP"/>
    </source>
</evidence>
<dbReference type="AlphaFoldDB" id="A0AAN5CZ13"/>
<protein>
    <recommendedName>
        <fullName evidence="4">Secreted protein</fullName>
    </recommendedName>
</protein>
<accession>A0AAN5CZ13</accession>
<evidence type="ECO:0008006" key="4">
    <source>
        <dbReference type="Google" id="ProtNLM"/>
    </source>
</evidence>
<name>A0AAN5CZ13_9BILA</name>
<dbReference type="Proteomes" id="UP001328107">
    <property type="component" value="Unassembled WGS sequence"/>
</dbReference>
<organism evidence="2 3">
    <name type="scientific">Pristionchus mayeri</name>
    <dbReference type="NCBI Taxonomy" id="1317129"/>
    <lineage>
        <taxon>Eukaryota</taxon>
        <taxon>Metazoa</taxon>
        <taxon>Ecdysozoa</taxon>
        <taxon>Nematoda</taxon>
        <taxon>Chromadorea</taxon>
        <taxon>Rhabditida</taxon>
        <taxon>Rhabditina</taxon>
        <taxon>Diplogasteromorpha</taxon>
        <taxon>Diplogasteroidea</taxon>
        <taxon>Neodiplogasteridae</taxon>
        <taxon>Pristionchus</taxon>
    </lineage>
</organism>
<dbReference type="EMBL" id="BTRK01000005">
    <property type="protein sequence ID" value="GMR52870.1"/>
    <property type="molecule type" value="Genomic_DNA"/>
</dbReference>
<keyword evidence="1" id="KW-0732">Signal</keyword>
<proteinExistence type="predicted"/>
<evidence type="ECO:0000313" key="3">
    <source>
        <dbReference type="Proteomes" id="UP001328107"/>
    </source>
</evidence>
<feature type="signal peptide" evidence="1">
    <location>
        <begin position="1"/>
        <end position="18"/>
    </location>
</feature>
<sequence length="97" mass="10409">MPPLSLIPLLLFLEGAESGVEEEAEEEEEEFIGVSCVDEVDILQRLGGVVMSPLDEVEAPDEKWPEVSDDSEWSCSMQAGGCCCACCSIIEEGEPAA</sequence>
<feature type="non-terminal residue" evidence="2">
    <location>
        <position position="97"/>
    </location>
</feature>
<gene>
    <name evidence="2" type="ORF">PMAYCL1PPCAC_23065</name>
</gene>